<sequence length="194" mass="22169">MHLRTWIFVLETVIIIPPGILYLIEIKILLTARGNEFSSPFYVIFLACSVTDIFGVILSHFFYALPMAPDWGDGYVAVLPIWSYSAANALLFYLPTVLYFLNIAIALNRLTSPATYLKLPVGDQPPVYLLYPLTLQTFPKLYFVIDPSSRIAGYIVQCLPWMYILKCLLHPILLFLTNAAIRHQIMFVRKSHHS</sequence>
<proteinExistence type="predicted"/>
<name>A0AAV5TCZ2_9BILA</name>
<dbReference type="PANTHER" id="PTHR31627:SF42">
    <property type="entry name" value="G_PROTEIN_RECEP_F1_2 DOMAIN-CONTAINING PROTEIN-RELATED"/>
    <property type="match status" value="1"/>
</dbReference>
<reference evidence="2" key="1">
    <citation type="submission" date="2023-10" db="EMBL/GenBank/DDBJ databases">
        <title>Genome assembly of Pristionchus species.</title>
        <authorList>
            <person name="Yoshida K."/>
            <person name="Sommer R.J."/>
        </authorList>
    </citation>
    <scope>NUCLEOTIDE SEQUENCE</scope>
    <source>
        <strain evidence="2">RS0144</strain>
    </source>
</reference>
<accession>A0AAV5TCZ2</accession>
<dbReference type="InterPro" id="IPR019426">
    <property type="entry name" value="7TM_GPCR_serpentine_rcpt_Srv"/>
</dbReference>
<keyword evidence="1" id="KW-0812">Transmembrane</keyword>
<evidence type="ECO:0000313" key="3">
    <source>
        <dbReference type="Proteomes" id="UP001432027"/>
    </source>
</evidence>
<keyword evidence="3" id="KW-1185">Reference proteome</keyword>
<gene>
    <name evidence="2" type="ORF">PENTCL1PPCAC_15344</name>
</gene>
<feature type="transmembrane region" description="Helical" evidence="1">
    <location>
        <begin position="85"/>
        <end position="107"/>
    </location>
</feature>
<keyword evidence="1" id="KW-1133">Transmembrane helix</keyword>
<protein>
    <recommendedName>
        <fullName evidence="4">G protein-coupled receptor</fullName>
    </recommendedName>
</protein>
<dbReference type="Pfam" id="PF10323">
    <property type="entry name" value="7TM_GPCR_Srv"/>
    <property type="match status" value="1"/>
</dbReference>
<feature type="non-terminal residue" evidence="2">
    <location>
        <position position="194"/>
    </location>
</feature>
<evidence type="ECO:0008006" key="4">
    <source>
        <dbReference type="Google" id="ProtNLM"/>
    </source>
</evidence>
<evidence type="ECO:0000313" key="2">
    <source>
        <dbReference type="EMBL" id="GMS93169.1"/>
    </source>
</evidence>
<feature type="transmembrane region" description="Helical" evidence="1">
    <location>
        <begin position="6"/>
        <end position="30"/>
    </location>
</feature>
<organism evidence="2 3">
    <name type="scientific">Pristionchus entomophagus</name>
    <dbReference type="NCBI Taxonomy" id="358040"/>
    <lineage>
        <taxon>Eukaryota</taxon>
        <taxon>Metazoa</taxon>
        <taxon>Ecdysozoa</taxon>
        <taxon>Nematoda</taxon>
        <taxon>Chromadorea</taxon>
        <taxon>Rhabditida</taxon>
        <taxon>Rhabditina</taxon>
        <taxon>Diplogasteromorpha</taxon>
        <taxon>Diplogasteroidea</taxon>
        <taxon>Neodiplogasteridae</taxon>
        <taxon>Pristionchus</taxon>
    </lineage>
</organism>
<dbReference type="EMBL" id="BTSX01000004">
    <property type="protein sequence ID" value="GMS93169.1"/>
    <property type="molecule type" value="Genomic_DNA"/>
</dbReference>
<dbReference type="AlphaFoldDB" id="A0AAV5TCZ2"/>
<comment type="caution">
    <text evidence="2">The sequence shown here is derived from an EMBL/GenBank/DDBJ whole genome shotgun (WGS) entry which is preliminary data.</text>
</comment>
<feature type="transmembrane region" description="Helical" evidence="1">
    <location>
        <begin position="42"/>
        <end position="65"/>
    </location>
</feature>
<keyword evidence="1" id="KW-0472">Membrane</keyword>
<dbReference type="Proteomes" id="UP001432027">
    <property type="component" value="Unassembled WGS sequence"/>
</dbReference>
<evidence type="ECO:0000256" key="1">
    <source>
        <dbReference type="SAM" id="Phobius"/>
    </source>
</evidence>
<dbReference type="InterPro" id="IPR051119">
    <property type="entry name" value="Nematode_SR-like"/>
</dbReference>
<feature type="transmembrane region" description="Helical" evidence="1">
    <location>
        <begin position="151"/>
        <end position="176"/>
    </location>
</feature>
<dbReference type="PANTHER" id="PTHR31627">
    <property type="entry name" value="SERPENTINE RECEPTOR CLASS GAMMA-RELATED"/>
    <property type="match status" value="1"/>
</dbReference>